<feature type="transmembrane region" description="Helical" evidence="5">
    <location>
        <begin position="103"/>
        <end position="129"/>
    </location>
</feature>
<keyword evidence="5" id="KW-1003">Cell membrane</keyword>
<dbReference type="PRINTS" id="PR01840">
    <property type="entry name" value="TATCFAMILY"/>
</dbReference>
<evidence type="ECO:0000313" key="7">
    <source>
        <dbReference type="Proteomes" id="UP000509549"/>
    </source>
</evidence>
<dbReference type="HAMAP" id="MF_00902">
    <property type="entry name" value="TatC"/>
    <property type="match status" value="1"/>
</dbReference>
<comment type="subcellular location">
    <subcellularLocation>
        <location evidence="5">Cell membrane</location>
        <topology evidence="5">Multi-pass membrane protein</topology>
    </subcellularLocation>
    <subcellularLocation>
        <location evidence="1">Membrane</location>
        <topology evidence="1">Multi-pass membrane protein</topology>
    </subcellularLocation>
</comment>
<evidence type="ECO:0000313" key="6">
    <source>
        <dbReference type="EMBL" id="CAB3976360.1"/>
    </source>
</evidence>
<reference evidence="6 7" key="1">
    <citation type="submission" date="2020-04" db="EMBL/GenBank/DDBJ databases">
        <authorList>
            <person name="Graf S J."/>
        </authorList>
    </citation>
    <scope>NUCLEOTIDE SEQUENCE [LARGE SCALE GENOMIC DNA]</scope>
    <source>
        <strain evidence="6">1</strain>
    </source>
</reference>
<dbReference type="GO" id="GO:0043953">
    <property type="term" value="P:protein transport by the Tat complex"/>
    <property type="evidence" value="ECO:0007669"/>
    <property type="project" value="UniProtKB-UniRule"/>
</dbReference>
<dbReference type="Proteomes" id="UP000509549">
    <property type="component" value="Chromosome"/>
</dbReference>
<dbReference type="InterPro" id="IPR002033">
    <property type="entry name" value="TatC"/>
</dbReference>
<organism evidence="6 7">
    <name type="scientific">Candidatus Azoamicus ciliaticola</name>
    <dbReference type="NCBI Taxonomy" id="2652803"/>
    <lineage>
        <taxon>Bacteria</taxon>
        <taxon>Pseudomonadati</taxon>
        <taxon>Pseudomonadota</taxon>
        <taxon>Gammaproteobacteria</taxon>
        <taxon>Candidatus Azoamicaceae</taxon>
        <taxon>Candidatus Azoamicus</taxon>
    </lineage>
</organism>
<dbReference type="RefSeq" id="WP_176604890.1">
    <property type="nucleotide sequence ID" value="NZ_LR794158.1"/>
</dbReference>
<dbReference type="NCBIfam" id="TIGR00945">
    <property type="entry name" value="tatC"/>
    <property type="match status" value="1"/>
</dbReference>
<proteinExistence type="inferred from homology"/>
<gene>
    <name evidence="5 6" type="primary">tatC</name>
    <name evidence="6" type="ORF">ESZ_00146</name>
</gene>
<dbReference type="PANTHER" id="PTHR30371:SF0">
    <property type="entry name" value="SEC-INDEPENDENT PROTEIN TRANSLOCASE PROTEIN TATC, CHLOROPLASTIC-RELATED"/>
    <property type="match status" value="1"/>
</dbReference>
<dbReference type="GO" id="GO:0009977">
    <property type="term" value="F:proton motive force dependent protein transmembrane transporter activity"/>
    <property type="evidence" value="ECO:0007669"/>
    <property type="project" value="TreeGrafter"/>
</dbReference>
<comment type="caution">
    <text evidence="5">Lacks conserved residue(s) required for the propagation of feature annotation.</text>
</comment>
<dbReference type="EMBL" id="LR794158">
    <property type="protein sequence ID" value="CAB3976360.1"/>
    <property type="molecule type" value="Genomic_DNA"/>
</dbReference>
<keyword evidence="5" id="KW-0811">Translocation</keyword>
<keyword evidence="4 5" id="KW-0472">Membrane</keyword>
<feature type="transmembrane region" description="Helical" evidence="5">
    <location>
        <begin position="70"/>
        <end position="91"/>
    </location>
</feature>
<dbReference type="Pfam" id="PF00902">
    <property type="entry name" value="TatC"/>
    <property type="match status" value="1"/>
</dbReference>
<evidence type="ECO:0000256" key="3">
    <source>
        <dbReference type="ARBA" id="ARBA00022989"/>
    </source>
</evidence>
<sequence>MNTHFFELRKRIIYIMFFCIVIFSVFFYYSDIVYDLFSLPIKSQLPIGSSIIATNVTSTFLVPLKLSFNLALLVCLPYFIFNLWGFIAPGLYRHEKIFVKPFLFFSIFLFFIGISFAFYVICPLALNFFMTCSPSNVVVMISINNYIEFMTSVILACGISFQIPLVIYFLTYAGIVEKKDFVEKRSYVIIFAFILGMLLTPPDVVSQVLLAIPIWLLFELGLFFSK</sequence>
<accession>A0A6J5JZA7</accession>
<dbReference type="InterPro" id="IPR019820">
    <property type="entry name" value="Sec-indep_translocase_CS"/>
</dbReference>
<evidence type="ECO:0000256" key="5">
    <source>
        <dbReference type="HAMAP-Rule" id="MF_00902"/>
    </source>
</evidence>
<keyword evidence="5" id="KW-0653">Protein transport</keyword>
<dbReference type="GO" id="GO:0065002">
    <property type="term" value="P:intracellular protein transmembrane transport"/>
    <property type="evidence" value="ECO:0007669"/>
    <property type="project" value="TreeGrafter"/>
</dbReference>
<keyword evidence="7" id="KW-1185">Reference proteome</keyword>
<evidence type="ECO:0000256" key="1">
    <source>
        <dbReference type="ARBA" id="ARBA00004141"/>
    </source>
</evidence>
<keyword evidence="5" id="KW-0813">Transport</keyword>
<keyword evidence="2 5" id="KW-0812">Transmembrane</keyword>
<name>A0A6J5JZA7_9GAMM</name>
<feature type="transmembrane region" description="Helical" evidence="5">
    <location>
        <begin position="185"/>
        <end position="202"/>
    </location>
</feature>
<keyword evidence="3 5" id="KW-1133">Transmembrane helix</keyword>
<protein>
    <recommendedName>
        <fullName evidence="5">Sec-independent protein translocase protein TatC</fullName>
    </recommendedName>
</protein>
<comment type="subunit">
    <text evidence="5">The Tat system comprises two distinct complexes: a TatABC complex, containing multiple copies of TatA, TatB and TatC subunits, and a separate TatA complex, containing only TatA subunits. Substrates initially bind to the TatABC complex, which probably triggers association of the separate TatA complex to form the active translocon.</text>
</comment>
<comment type="function">
    <text evidence="5">Part of the twin-arginine translocation (Tat) system that transports large folded proteins containing a characteristic twin-arginine motif in their signal peptide across membranes. Together with TatB, TatC is part of a receptor directly interacting with Tat signal peptides.</text>
</comment>
<dbReference type="PANTHER" id="PTHR30371">
    <property type="entry name" value="SEC-INDEPENDENT PROTEIN TRANSLOCASE PROTEIN TATC"/>
    <property type="match status" value="1"/>
</dbReference>
<feature type="transmembrane region" description="Helical" evidence="5">
    <location>
        <begin position="12"/>
        <end position="30"/>
    </location>
</feature>
<evidence type="ECO:0000256" key="2">
    <source>
        <dbReference type="ARBA" id="ARBA00022692"/>
    </source>
</evidence>
<dbReference type="PROSITE" id="PS01218">
    <property type="entry name" value="TATC"/>
    <property type="match status" value="1"/>
</dbReference>
<evidence type="ECO:0000256" key="4">
    <source>
        <dbReference type="ARBA" id="ARBA00023136"/>
    </source>
</evidence>
<dbReference type="AlphaFoldDB" id="A0A6J5JZA7"/>
<feature type="transmembrane region" description="Helical" evidence="5">
    <location>
        <begin position="149"/>
        <end position="173"/>
    </location>
</feature>
<dbReference type="KEGG" id="acil:ESZ_00146"/>
<dbReference type="GO" id="GO:0033281">
    <property type="term" value="C:TAT protein transport complex"/>
    <property type="evidence" value="ECO:0007669"/>
    <property type="project" value="UniProtKB-UniRule"/>
</dbReference>
<comment type="similarity">
    <text evidence="5">Belongs to the TatC family.</text>
</comment>